<dbReference type="SUPFAM" id="SSF53649">
    <property type="entry name" value="Alkaline phosphatase-like"/>
    <property type="match status" value="1"/>
</dbReference>
<feature type="region of interest" description="Disordered" evidence="1">
    <location>
        <begin position="224"/>
        <end position="265"/>
    </location>
</feature>
<dbReference type="EMBL" id="AXCZ01000078">
    <property type="protein sequence ID" value="KGM12970.1"/>
    <property type="molecule type" value="Genomic_DNA"/>
</dbReference>
<keyword evidence="4" id="KW-1185">Reference proteome</keyword>
<organism evidence="3 4">
    <name type="scientific">Cellulomonas bogoriensis 69B4 = DSM 16987</name>
    <dbReference type="NCBI Taxonomy" id="1386082"/>
    <lineage>
        <taxon>Bacteria</taxon>
        <taxon>Bacillati</taxon>
        <taxon>Actinomycetota</taxon>
        <taxon>Actinomycetes</taxon>
        <taxon>Micrococcales</taxon>
        <taxon>Cellulomonadaceae</taxon>
        <taxon>Cellulomonas</taxon>
    </lineage>
</organism>
<proteinExistence type="predicted"/>
<dbReference type="InterPro" id="IPR017850">
    <property type="entry name" value="Alkaline_phosphatase_core_sf"/>
</dbReference>
<sequence>MTPPTPLPGAGRTRRRPRALAVALAALTAVVGIALPGQATTQAQTPDEDRPVVVLVGTSGLRWDDVHTLSTPTLWDLSRTASIGTVAARSIRSYACPADGWLAVSAGARAGDLPGEAYGECRTLVNPLGGGTVPGWDDYEVSARASGFAPRIGLLGQVLADAELSATGIGPGAAIALADPDGLVRGEHRPVPTDPDLLRVVVGEAITTSDLVVVDAGSVRDIGRATVGRPATPDDDPEDEDGPETTDHAPTGEGPTGPEVITEPTRLEQVRPVDARIGAVLDAVDETGRDAVVLVVSLADSGTRARMQLAAARGVLPDDDAYGASLLGSRSTRQDGMIQATDVTPTLLNALGVADRAPIGAVVGAPIRPVGGPESANARVTAVLDVDQHSHAVRPITPTFYTLLIVINLVLYGFVTLGLNGRVMAGVGRVAARLRPGHPQGPGLRRHPVAVLHTLRVAATA</sequence>
<feature type="compositionally biased region" description="Acidic residues" evidence="1">
    <location>
        <begin position="233"/>
        <end position="244"/>
    </location>
</feature>
<dbReference type="Proteomes" id="UP000054314">
    <property type="component" value="Unassembled WGS sequence"/>
</dbReference>
<comment type="caution">
    <text evidence="3">The sequence shown here is derived from an EMBL/GenBank/DDBJ whole genome shotgun (WGS) entry which is preliminary data.</text>
</comment>
<dbReference type="AlphaFoldDB" id="A0A0A0BYC5"/>
<name>A0A0A0BYC5_9CELL</name>
<keyword evidence="2" id="KW-0472">Membrane</keyword>
<feature type="non-terminal residue" evidence="3">
    <location>
        <position position="461"/>
    </location>
</feature>
<evidence type="ECO:0000256" key="1">
    <source>
        <dbReference type="SAM" id="MobiDB-lite"/>
    </source>
</evidence>
<reference evidence="3 4" key="1">
    <citation type="submission" date="2013-08" db="EMBL/GenBank/DDBJ databases">
        <title>Genome sequencing of Cellulomonas bogoriensis 69B4.</title>
        <authorList>
            <person name="Chen F."/>
            <person name="Li Y."/>
            <person name="Wang G."/>
        </authorList>
    </citation>
    <scope>NUCLEOTIDE SEQUENCE [LARGE SCALE GENOMIC DNA]</scope>
    <source>
        <strain evidence="3 4">69B4</strain>
    </source>
</reference>
<evidence type="ECO:0000313" key="3">
    <source>
        <dbReference type="EMBL" id="KGM12970.1"/>
    </source>
</evidence>
<dbReference type="Gene3D" id="3.40.720.10">
    <property type="entry name" value="Alkaline Phosphatase, subunit A"/>
    <property type="match status" value="1"/>
</dbReference>
<gene>
    <name evidence="3" type="ORF">N869_17100</name>
</gene>
<feature type="transmembrane region" description="Helical" evidence="2">
    <location>
        <begin position="400"/>
        <end position="419"/>
    </location>
</feature>
<evidence type="ECO:0000256" key="2">
    <source>
        <dbReference type="SAM" id="Phobius"/>
    </source>
</evidence>
<evidence type="ECO:0000313" key="4">
    <source>
        <dbReference type="Proteomes" id="UP000054314"/>
    </source>
</evidence>
<keyword evidence="2" id="KW-1133">Transmembrane helix</keyword>
<keyword evidence="2" id="KW-0812">Transmembrane</keyword>
<accession>A0A0A0BYC5</accession>
<protein>
    <submittedName>
        <fullName evidence="3">Uncharacterized protein</fullName>
    </submittedName>
</protein>